<comment type="cofactor">
    <cofactor evidence="4">
        <name>Mg(2+)</name>
        <dbReference type="ChEBI" id="CHEBI:18420"/>
    </cofactor>
</comment>
<accession>A0A381DI07</accession>
<dbReference type="GO" id="GO:0046872">
    <property type="term" value="F:metal ion binding"/>
    <property type="evidence" value="ECO:0007669"/>
    <property type="project" value="UniProtKB-UniRule"/>
</dbReference>
<dbReference type="OrthoDB" id="9804758at2"/>
<gene>
    <name evidence="6" type="primary">moeA_2</name>
    <name evidence="6" type="ORF">NCTC12475_00521</name>
</gene>
<dbReference type="Proteomes" id="UP000254920">
    <property type="component" value="Unassembled WGS sequence"/>
</dbReference>
<dbReference type="SMART" id="SM00852">
    <property type="entry name" value="MoCF_biosynth"/>
    <property type="match status" value="1"/>
</dbReference>
<comment type="catalytic activity">
    <reaction evidence="3">
        <text>adenylyl-molybdopterin + molybdate = Mo-molybdopterin + AMP + H(+)</text>
        <dbReference type="Rhea" id="RHEA:35047"/>
        <dbReference type="ChEBI" id="CHEBI:15378"/>
        <dbReference type="ChEBI" id="CHEBI:36264"/>
        <dbReference type="ChEBI" id="CHEBI:62727"/>
        <dbReference type="ChEBI" id="CHEBI:71302"/>
        <dbReference type="ChEBI" id="CHEBI:456215"/>
        <dbReference type="EC" id="2.10.1.1"/>
    </reaction>
</comment>
<dbReference type="UniPathway" id="UPA00344"/>
<keyword evidence="4" id="KW-0500">Molybdenum</keyword>
<dbReference type="Gene3D" id="2.170.190.11">
    <property type="entry name" value="Molybdopterin biosynthesis moea protein, domain 3"/>
    <property type="match status" value="1"/>
</dbReference>
<comment type="function">
    <text evidence="1 4">Catalyzes the insertion of molybdate into adenylated molybdopterin with the concomitant release of AMP.</text>
</comment>
<evidence type="ECO:0000256" key="2">
    <source>
        <dbReference type="ARBA" id="ARBA00010763"/>
    </source>
</evidence>
<name>A0A381DI07_9BACT</name>
<comment type="pathway">
    <text evidence="4">Cofactor biosynthesis; molybdopterin biosynthesis.</text>
</comment>
<proteinExistence type="inferred from homology"/>
<organism evidence="6 7">
    <name type="scientific">Campylobacter sputorum subsp. sputorum</name>
    <dbReference type="NCBI Taxonomy" id="32024"/>
    <lineage>
        <taxon>Bacteria</taxon>
        <taxon>Pseudomonadati</taxon>
        <taxon>Campylobacterota</taxon>
        <taxon>Epsilonproteobacteria</taxon>
        <taxon>Campylobacterales</taxon>
        <taxon>Campylobacteraceae</taxon>
        <taxon>Campylobacter</taxon>
    </lineage>
</organism>
<dbReference type="SUPFAM" id="SSF63867">
    <property type="entry name" value="MoeA C-terminal domain-like"/>
    <property type="match status" value="1"/>
</dbReference>
<evidence type="ECO:0000259" key="5">
    <source>
        <dbReference type="SMART" id="SM00852"/>
    </source>
</evidence>
<evidence type="ECO:0000313" key="7">
    <source>
        <dbReference type="Proteomes" id="UP000254920"/>
    </source>
</evidence>
<dbReference type="InterPro" id="IPR005110">
    <property type="entry name" value="MoeA_linker/N"/>
</dbReference>
<evidence type="ECO:0000256" key="1">
    <source>
        <dbReference type="ARBA" id="ARBA00002901"/>
    </source>
</evidence>
<dbReference type="PANTHER" id="PTHR10192:SF5">
    <property type="entry name" value="GEPHYRIN"/>
    <property type="match status" value="1"/>
</dbReference>
<evidence type="ECO:0000256" key="3">
    <source>
        <dbReference type="ARBA" id="ARBA00047317"/>
    </source>
</evidence>
<keyword evidence="4" id="KW-0460">Magnesium</keyword>
<dbReference type="Gene3D" id="3.90.105.10">
    <property type="entry name" value="Molybdopterin biosynthesis moea protein, domain 2"/>
    <property type="match status" value="1"/>
</dbReference>
<keyword evidence="7" id="KW-1185">Reference proteome</keyword>
<dbReference type="Pfam" id="PF03453">
    <property type="entry name" value="MoeA_N"/>
    <property type="match status" value="1"/>
</dbReference>
<keyword evidence="4 6" id="KW-0808">Transferase</keyword>
<dbReference type="Pfam" id="PF00994">
    <property type="entry name" value="MoCF_biosynth"/>
    <property type="match status" value="1"/>
</dbReference>
<sequence length="401" mass="44122">MKFKSYEETLKTLKNSIKPCEKIQKVAITSALNRILAVDIIAKENYPQYETSAMDGYACKFSDLSDGKLKILGDIPAGTNPMNIGLKDGECIKTFTGSLMCKNSDTLIPIENVDVKDGYIFINQGVKKGFAVRKIGESYKKDDILIRKGTKLSYSEIALLAELGEFHISVFMKPKVGVLATGSEIRDLGEALQTPAQIHSSNHIAIASMLELMGCEAVILPIIKDEKNLVKEAIINGIKSCDMLITTGGVSVGDYDFVKSSLKENCEILVDGAAIKPGRHIKIAKFNDKYIFALPGFPYSAMVMCVLYVRVLINELFCIKEENEIEAILSQDYVKKTEFLEFTACNITFKDGKVFANLEGKKSGSSAIINNLNNNAALLICPLEKKDGLKKGEVVKVLKML</sequence>
<dbReference type="InterPro" id="IPR038987">
    <property type="entry name" value="MoeA-like"/>
</dbReference>
<comment type="similarity">
    <text evidence="2 4">Belongs to the MoeA family.</text>
</comment>
<dbReference type="CDD" id="cd00887">
    <property type="entry name" value="MoeA"/>
    <property type="match status" value="1"/>
</dbReference>
<dbReference type="GeneID" id="93090961"/>
<dbReference type="RefSeq" id="WP_089182754.1">
    <property type="nucleotide sequence ID" value="NZ_CP043427.1"/>
</dbReference>
<keyword evidence="4" id="KW-0479">Metal-binding</keyword>
<dbReference type="GO" id="GO:0005829">
    <property type="term" value="C:cytosol"/>
    <property type="evidence" value="ECO:0007669"/>
    <property type="project" value="TreeGrafter"/>
</dbReference>
<dbReference type="SUPFAM" id="SSF63882">
    <property type="entry name" value="MoeA N-terminal region -like"/>
    <property type="match status" value="1"/>
</dbReference>
<dbReference type="EMBL" id="UFVD01000001">
    <property type="protein sequence ID" value="SUX10333.1"/>
    <property type="molecule type" value="Genomic_DNA"/>
</dbReference>
<dbReference type="Gene3D" id="3.40.980.10">
    <property type="entry name" value="MoaB/Mog-like domain"/>
    <property type="match status" value="1"/>
</dbReference>
<dbReference type="InterPro" id="IPR036135">
    <property type="entry name" value="MoeA_linker/N_sf"/>
</dbReference>
<feature type="domain" description="MoaB/Mog" evidence="5">
    <location>
        <begin position="177"/>
        <end position="315"/>
    </location>
</feature>
<keyword evidence="4" id="KW-0501">Molybdenum cofactor biosynthesis</keyword>
<dbReference type="EC" id="2.10.1.1" evidence="4"/>
<dbReference type="GO" id="GO:0006777">
    <property type="term" value="P:Mo-molybdopterin cofactor biosynthetic process"/>
    <property type="evidence" value="ECO:0007669"/>
    <property type="project" value="UniProtKB-UniRule"/>
</dbReference>
<dbReference type="SUPFAM" id="SSF53218">
    <property type="entry name" value="Molybdenum cofactor biosynthesis proteins"/>
    <property type="match status" value="1"/>
</dbReference>
<dbReference type="GO" id="GO:0061599">
    <property type="term" value="F:molybdopterin molybdotransferase activity"/>
    <property type="evidence" value="ECO:0007669"/>
    <property type="project" value="UniProtKB-UniRule"/>
</dbReference>
<dbReference type="STRING" id="32024.GCA_000788295_00647"/>
<dbReference type="InterPro" id="IPR001453">
    <property type="entry name" value="MoaB/Mog_dom"/>
</dbReference>
<dbReference type="PANTHER" id="PTHR10192">
    <property type="entry name" value="MOLYBDOPTERIN BIOSYNTHESIS PROTEIN"/>
    <property type="match status" value="1"/>
</dbReference>
<dbReference type="InterPro" id="IPR036425">
    <property type="entry name" value="MoaB/Mog-like_dom_sf"/>
</dbReference>
<dbReference type="NCBIfam" id="TIGR00177">
    <property type="entry name" value="molyb_syn"/>
    <property type="match status" value="1"/>
</dbReference>
<protein>
    <recommendedName>
        <fullName evidence="4">Molybdopterin molybdenumtransferase</fullName>
        <ecNumber evidence="4">2.10.1.1</ecNumber>
    </recommendedName>
</protein>
<dbReference type="AlphaFoldDB" id="A0A381DI07"/>
<evidence type="ECO:0000313" key="6">
    <source>
        <dbReference type="EMBL" id="SUX10333.1"/>
    </source>
</evidence>
<dbReference type="Gene3D" id="2.40.340.10">
    <property type="entry name" value="MoeA, C-terminal, domain IV"/>
    <property type="match status" value="1"/>
</dbReference>
<evidence type="ECO:0000256" key="4">
    <source>
        <dbReference type="RuleBase" id="RU365090"/>
    </source>
</evidence>
<reference evidence="6 7" key="1">
    <citation type="submission" date="2018-06" db="EMBL/GenBank/DDBJ databases">
        <authorList>
            <consortium name="Pathogen Informatics"/>
            <person name="Doyle S."/>
        </authorList>
    </citation>
    <scope>NUCLEOTIDE SEQUENCE [LARGE SCALE GENOMIC DNA]</scope>
    <source>
        <strain evidence="6 7">NCTC12475</strain>
    </source>
</reference>
<dbReference type="InterPro" id="IPR036688">
    <property type="entry name" value="MoeA_C_domain_IV_sf"/>
</dbReference>